<dbReference type="KEGG" id="sdr:SCD_n01919"/>
<dbReference type="SUPFAM" id="SSF52833">
    <property type="entry name" value="Thioredoxin-like"/>
    <property type="match status" value="1"/>
</dbReference>
<dbReference type="InterPro" id="IPR003782">
    <property type="entry name" value="SCO1/SenC"/>
</dbReference>
<evidence type="ECO:0000256" key="4">
    <source>
        <dbReference type="PIRSR" id="PIRSR603782-2"/>
    </source>
</evidence>
<dbReference type="eggNOG" id="COG1999">
    <property type="taxonomic scope" value="Bacteria"/>
</dbReference>
<protein>
    <submittedName>
        <fullName evidence="6">Electron transport protein SCO1/SenC</fullName>
    </submittedName>
</protein>
<evidence type="ECO:0000256" key="1">
    <source>
        <dbReference type="ARBA" id="ARBA00010996"/>
    </source>
</evidence>
<dbReference type="Pfam" id="PF02630">
    <property type="entry name" value="SCO1-SenC"/>
    <property type="match status" value="1"/>
</dbReference>
<dbReference type="InterPro" id="IPR013766">
    <property type="entry name" value="Thioredoxin_domain"/>
</dbReference>
<evidence type="ECO:0000259" key="5">
    <source>
        <dbReference type="PROSITE" id="PS51352"/>
    </source>
</evidence>
<dbReference type="OrthoDB" id="9790194at2"/>
<proteinExistence type="inferred from homology"/>
<keyword evidence="3" id="KW-0479">Metal-binding</keyword>
<dbReference type="HOGENOM" id="CLU_050131_3_3_4"/>
<dbReference type="EMBL" id="AP013066">
    <property type="protein sequence ID" value="BAN35730.1"/>
    <property type="molecule type" value="Genomic_DNA"/>
</dbReference>
<dbReference type="RefSeq" id="WP_009204923.1">
    <property type="nucleotide sequence ID" value="NC_022357.1"/>
</dbReference>
<dbReference type="STRING" id="1163617.SCD_n01919"/>
<evidence type="ECO:0000256" key="3">
    <source>
        <dbReference type="PIRSR" id="PIRSR603782-1"/>
    </source>
</evidence>
<keyword evidence="7" id="KW-1185">Reference proteome</keyword>
<dbReference type="CDD" id="cd02968">
    <property type="entry name" value="SCO"/>
    <property type="match status" value="1"/>
</dbReference>
<name>S6AAE7_SULDS</name>
<feature type="binding site" evidence="3">
    <location>
        <position position="165"/>
    </location>
    <ligand>
        <name>Cu cation</name>
        <dbReference type="ChEBI" id="CHEBI:23378"/>
    </ligand>
</feature>
<keyword evidence="4" id="KW-1015">Disulfide bond</keyword>
<feature type="domain" description="Thioredoxin" evidence="5">
    <location>
        <begin position="38"/>
        <end position="200"/>
    </location>
</feature>
<reference evidence="6 7" key="1">
    <citation type="journal article" date="2012" name="Appl. Environ. Microbiol.">
        <title>Draft genome sequence of a psychrotolerant sulfur-oxidizing bacterium, Sulfuricella denitrificans skB26, and proteomic insights into cold adaptation.</title>
        <authorList>
            <person name="Watanabe T."/>
            <person name="Kojima H."/>
            <person name="Fukui M."/>
        </authorList>
    </citation>
    <scope>NUCLEOTIDE SEQUENCE [LARGE SCALE GENOMIC DNA]</scope>
    <source>
        <strain evidence="7">skB26</strain>
    </source>
</reference>
<dbReference type="PROSITE" id="PS51352">
    <property type="entry name" value="THIOREDOXIN_2"/>
    <property type="match status" value="1"/>
</dbReference>
<organism evidence="6 7">
    <name type="scientific">Sulfuricella denitrificans (strain DSM 22764 / NBRC 105220 / skB26)</name>
    <dbReference type="NCBI Taxonomy" id="1163617"/>
    <lineage>
        <taxon>Bacteria</taxon>
        <taxon>Pseudomonadati</taxon>
        <taxon>Pseudomonadota</taxon>
        <taxon>Betaproteobacteria</taxon>
        <taxon>Nitrosomonadales</taxon>
        <taxon>Sulfuricellaceae</taxon>
        <taxon>Sulfuricella</taxon>
    </lineage>
</organism>
<accession>S6AAE7</accession>
<evidence type="ECO:0000256" key="2">
    <source>
        <dbReference type="ARBA" id="ARBA00023008"/>
    </source>
</evidence>
<feature type="disulfide bond" description="Redox-active" evidence="4">
    <location>
        <begin position="75"/>
        <end position="79"/>
    </location>
</feature>
<dbReference type="InterPro" id="IPR036249">
    <property type="entry name" value="Thioredoxin-like_sf"/>
</dbReference>
<dbReference type="PANTHER" id="PTHR12151">
    <property type="entry name" value="ELECTRON TRANSPORT PROTIN SCO1/SENC FAMILY MEMBER"/>
    <property type="match status" value="1"/>
</dbReference>
<dbReference type="Proteomes" id="UP000015559">
    <property type="component" value="Chromosome"/>
</dbReference>
<feature type="binding site" evidence="3">
    <location>
        <position position="75"/>
    </location>
    <ligand>
        <name>Cu cation</name>
        <dbReference type="ChEBI" id="CHEBI:23378"/>
    </ligand>
</feature>
<dbReference type="GO" id="GO:0046872">
    <property type="term" value="F:metal ion binding"/>
    <property type="evidence" value="ECO:0007669"/>
    <property type="project" value="UniProtKB-KW"/>
</dbReference>
<feature type="binding site" evidence="3">
    <location>
        <position position="79"/>
    </location>
    <ligand>
        <name>Cu cation</name>
        <dbReference type="ChEBI" id="CHEBI:23378"/>
    </ligand>
</feature>
<dbReference type="FunFam" id="3.40.30.10:FF:000013">
    <property type="entry name" value="Blast:Protein SCO1 homolog, mitochondrial"/>
    <property type="match status" value="1"/>
</dbReference>
<dbReference type="Gene3D" id="3.40.30.10">
    <property type="entry name" value="Glutaredoxin"/>
    <property type="match status" value="1"/>
</dbReference>
<evidence type="ECO:0000313" key="7">
    <source>
        <dbReference type="Proteomes" id="UP000015559"/>
    </source>
</evidence>
<keyword evidence="2 3" id="KW-0186">Copper</keyword>
<sequence length="202" mass="21741">MKKILVAIIVALGLSLVWAITVWQPSSNQSGTHSPLGLAEVPRGGDFTLRSPDGPLALHDLKGKVVLLYFGYTFCPDICPTSLAFTSQALASLNEAEQKKVQMLFVTVDPERDTLDKLKTYTAYFNPNIVGLSGTPEEIAKVAKLYGASYSKQNTESAGGYVVDHSAYTYVITPDGSLLKTLDHGTPPAQVVEAIRAAIQVK</sequence>
<dbReference type="PANTHER" id="PTHR12151:SF25">
    <property type="entry name" value="LINALOOL DEHYDRATASE_ISOMERASE DOMAIN-CONTAINING PROTEIN"/>
    <property type="match status" value="1"/>
</dbReference>
<evidence type="ECO:0000313" key="6">
    <source>
        <dbReference type="EMBL" id="BAN35730.1"/>
    </source>
</evidence>
<dbReference type="AlphaFoldDB" id="S6AAE7"/>
<comment type="similarity">
    <text evidence="1">Belongs to the SCO1/2 family.</text>
</comment>
<gene>
    <name evidence="6" type="ORF">SCD_n01919</name>
</gene>